<accession>A0ABS0EYF7</accession>
<keyword evidence="1" id="KW-0805">Transcription regulation</keyword>
<dbReference type="Gene3D" id="1.10.357.10">
    <property type="entry name" value="Tetracycline Repressor, domain 2"/>
    <property type="match status" value="1"/>
</dbReference>
<keyword evidence="6" id="KW-1185">Reference proteome</keyword>
<dbReference type="PANTHER" id="PTHR47506:SF1">
    <property type="entry name" value="HTH-TYPE TRANSCRIPTIONAL REGULATOR YJDC"/>
    <property type="match status" value="1"/>
</dbReference>
<evidence type="ECO:0000256" key="3">
    <source>
        <dbReference type="ARBA" id="ARBA00023163"/>
    </source>
</evidence>
<evidence type="ECO:0000256" key="1">
    <source>
        <dbReference type="ARBA" id="ARBA00023015"/>
    </source>
</evidence>
<proteinExistence type="predicted"/>
<name>A0ABS0EYF7_9BURK</name>
<dbReference type="Gene3D" id="1.10.10.60">
    <property type="entry name" value="Homeodomain-like"/>
    <property type="match status" value="1"/>
</dbReference>
<sequence length="197" mass="20931">MSTTNISKPRGRPRTFDIDQAIAITQHLFHAHGYDAVGITDITQVLGINPPSFYAAFGSKAGLYALILARYGRTNAIPLETLLLPDRPVAACLSAVLDEAARRYGANPAAAGCLVLEGIHTKDAEALCAARGAYTAAEAAIRSYIAERYPDKAEQLTDFVSVTMTGLSAQSRNGHNVERLLATAHLAGVALEQALPK</sequence>
<evidence type="ECO:0000313" key="6">
    <source>
        <dbReference type="Proteomes" id="UP000657372"/>
    </source>
</evidence>
<protein>
    <submittedName>
        <fullName evidence="5">TetR/AcrR family transcriptional regulator</fullName>
    </submittedName>
</protein>
<dbReference type="Proteomes" id="UP000657372">
    <property type="component" value="Unassembled WGS sequence"/>
</dbReference>
<evidence type="ECO:0000313" key="5">
    <source>
        <dbReference type="EMBL" id="MBF8179129.1"/>
    </source>
</evidence>
<dbReference type="SUPFAM" id="SSF46689">
    <property type="entry name" value="Homeodomain-like"/>
    <property type="match status" value="1"/>
</dbReference>
<evidence type="ECO:0000256" key="2">
    <source>
        <dbReference type="ARBA" id="ARBA00023125"/>
    </source>
</evidence>
<dbReference type="InterPro" id="IPR036271">
    <property type="entry name" value="Tet_transcr_reg_TetR-rel_C_sf"/>
</dbReference>
<comment type="caution">
    <text evidence="5">The sequence shown here is derived from an EMBL/GenBank/DDBJ whole genome shotgun (WGS) entry which is preliminary data.</text>
</comment>
<keyword evidence="2" id="KW-0238">DNA-binding</keyword>
<organism evidence="5 6">
    <name type="scientific">Herminiimonas contaminans</name>
    <dbReference type="NCBI Taxonomy" id="1111140"/>
    <lineage>
        <taxon>Bacteria</taxon>
        <taxon>Pseudomonadati</taxon>
        <taxon>Pseudomonadota</taxon>
        <taxon>Betaproteobacteria</taxon>
        <taxon>Burkholderiales</taxon>
        <taxon>Oxalobacteraceae</taxon>
        <taxon>Herminiimonas</taxon>
    </lineage>
</organism>
<dbReference type="SUPFAM" id="SSF48498">
    <property type="entry name" value="Tetracyclin repressor-like, C-terminal domain"/>
    <property type="match status" value="1"/>
</dbReference>
<dbReference type="Pfam" id="PF00440">
    <property type="entry name" value="TetR_N"/>
    <property type="match status" value="1"/>
</dbReference>
<dbReference type="RefSeq" id="WP_195876242.1">
    <property type="nucleotide sequence ID" value="NZ_JADOEL010000015.1"/>
</dbReference>
<keyword evidence="3" id="KW-0804">Transcription</keyword>
<dbReference type="InterPro" id="IPR009057">
    <property type="entry name" value="Homeodomain-like_sf"/>
</dbReference>
<gene>
    <name evidence="5" type="ORF">IXC47_15700</name>
</gene>
<feature type="domain" description="HTH tetR-type" evidence="4">
    <location>
        <begin position="27"/>
        <end position="65"/>
    </location>
</feature>
<reference evidence="5 6" key="1">
    <citation type="submission" date="2020-11" db="EMBL/GenBank/DDBJ databases">
        <title>WGS of Herminiimonas contaminans strain Marseille-Q4544 isolated from planarians Schmidtea mediterranea.</title>
        <authorList>
            <person name="Kangale L."/>
        </authorList>
    </citation>
    <scope>NUCLEOTIDE SEQUENCE [LARGE SCALE GENOMIC DNA]</scope>
    <source>
        <strain evidence="5 6">Marseille-Q4544</strain>
    </source>
</reference>
<dbReference type="PANTHER" id="PTHR47506">
    <property type="entry name" value="TRANSCRIPTIONAL REGULATORY PROTEIN"/>
    <property type="match status" value="1"/>
</dbReference>
<evidence type="ECO:0000259" key="4">
    <source>
        <dbReference type="Pfam" id="PF00440"/>
    </source>
</evidence>
<dbReference type="EMBL" id="JADOEL010000015">
    <property type="protein sequence ID" value="MBF8179129.1"/>
    <property type="molecule type" value="Genomic_DNA"/>
</dbReference>
<dbReference type="InterPro" id="IPR001647">
    <property type="entry name" value="HTH_TetR"/>
</dbReference>